<gene>
    <name evidence="1" type="ORF">NEZAVI_LOCUS12028</name>
</gene>
<dbReference type="AlphaFoldDB" id="A0A9P0HKI5"/>
<accession>A0A9P0HKI5</accession>
<proteinExistence type="predicted"/>
<evidence type="ECO:0000313" key="1">
    <source>
        <dbReference type="EMBL" id="CAH1403417.1"/>
    </source>
</evidence>
<evidence type="ECO:0000313" key="2">
    <source>
        <dbReference type="Proteomes" id="UP001152798"/>
    </source>
</evidence>
<sequence>MFRVPCKWNSFRQRYVGGSKSQGRLFYERVHSKAYFRKMKGSKQKVGHISTVNRPSEGLKDHRTVLPHFLYIAQGTSFTPGTLFATRSRTRTELSLKDLGKRVLPHPSRFARKNKCG</sequence>
<keyword evidence="2" id="KW-1185">Reference proteome</keyword>
<dbReference type="EMBL" id="OV725081">
    <property type="protein sequence ID" value="CAH1403417.1"/>
    <property type="molecule type" value="Genomic_DNA"/>
</dbReference>
<name>A0A9P0HKI5_NEZVI</name>
<organism evidence="1 2">
    <name type="scientific">Nezara viridula</name>
    <name type="common">Southern green stink bug</name>
    <name type="synonym">Cimex viridulus</name>
    <dbReference type="NCBI Taxonomy" id="85310"/>
    <lineage>
        <taxon>Eukaryota</taxon>
        <taxon>Metazoa</taxon>
        <taxon>Ecdysozoa</taxon>
        <taxon>Arthropoda</taxon>
        <taxon>Hexapoda</taxon>
        <taxon>Insecta</taxon>
        <taxon>Pterygota</taxon>
        <taxon>Neoptera</taxon>
        <taxon>Paraneoptera</taxon>
        <taxon>Hemiptera</taxon>
        <taxon>Heteroptera</taxon>
        <taxon>Panheteroptera</taxon>
        <taxon>Pentatomomorpha</taxon>
        <taxon>Pentatomoidea</taxon>
        <taxon>Pentatomidae</taxon>
        <taxon>Pentatominae</taxon>
        <taxon>Nezara</taxon>
    </lineage>
</organism>
<reference evidence="1" key="1">
    <citation type="submission" date="2022-01" db="EMBL/GenBank/DDBJ databases">
        <authorList>
            <person name="King R."/>
        </authorList>
    </citation>
    <scope>NUCLEOTIDE SEQUENCE</scope>
</reference>
<dbReference type="Proteomes" id="UP001152798">
    <property type="component" value="Chromosome 5"/>
</dbReference>
<protein>
    <submittedName>
        <fullName evidence="1">Uncharacterized protein</fullName>
    </submittedName>
</protein>